<protein>
    <submittedName>
        <fullName evidence="7">RNA polymerase sigma-70 factor</fullName>
    </submittedName>
</protein>
<dbReference type="PANTHER" id="PTHR43133:SF46">
    <property type="entry name" value="RNA POLYMERASE SIGMA-70 FACTOR ECF SUBFAMILY"/>
    <property type="match status" value="1"/>
</dbReference>
<evidence type="ECO:0000259" key="5">
    <source>
        <dbReference type="Pfam" id="PF04542"/>
    </source>
</evidence>
<comment type="similarity">
    <text evidence="1">Belongs to the sigma-70 factor family. ECF subfamily.</text>
</comment>
<dbReference type="Proteomes" id="UP000621516">
    <property type="component" value="Unassembled WGS sequence"/>
</dbReference>
<feature type="domain" description="RNA polymerase sigma-70 region 2" evidence="5">
    <location>
        <begin position="21"/>
        <end position="89"/>
    </location>
</feature>
<dbReference type="GO" id="GO:0003677">
    <property type="term" value="F:DNA binding"/>
    <property type="evidence" value="ECO:0007669"/>
    <property type="project" value="InterPro"/>
</dbReference>
<name>A0A8J6Q6Z6_9FLAO</name>
<dbReference type="AlphaFoldDB" id="A0A8J6Q6Z6"/>
<dbReference type="SUPFAM" id="SSF88659">
    <property type="entry name" value="Sigma3 and sigma4 domains of RNA polymerase sigma factors"/>
    <property type="match status" value="1"/>
</dbReference>
<evidence type="ECO:0000256" key="1">
    <source>
        <dbReference type="ARBA" id="ARBA00010641"/>
    </source>
</evidence>
<gene>
    <name evidence="7" type="ORF">ICJ85_15300</name>
</gene>
<dbReference type="Gene3D" id="1.10.1740.10">
    <property type="match status" value="1"/>
</dbReference>
<feature type="domain" description="RNA polymerase sigma factor 70 region 4 type 2" evidence="6">
    <location>
        <begin position="118"/>
        <end position="169"/>
    </location>
</feature>
<organism evidence="7 8">
    <name type="scientific">Aestuariibaculum marinum</name>
    <dbReference type="NCBI Taxonomy" id="2683592"/>
    <lineage>
        <taxon>Bacteria</taxon>
        <taxon>Pseudomonadati</taxon>
        <taxon>Bacteroidota</taxon>
        <taxon>Flavobacteriia</taxon>
        <taxon>Flavobacteriales</taxon>
        <taxon>Flavobacteriaceae</taxon>
    </lineage>
</organism>
<dbReference type="InterPro" id="IPR039425">
    <property type="entry name" value="RNA_pol_sigma-70-like"/>
</dbReference>
<evidence type="ECO:0000256" key="3">
    <source>
        <dbReference type="ARBA" id="ARBA00023082"/>
    </source>
</evidence>
<dbReference type="Pfam" id="PF08281">
    <property type="entry name" value="Sigma70_r4_2"/>
    <property type="match status" value="1"/>
</dbReference>
<comment type="caution">
    <text evidence="7">The sequence shown here is derived from an EMBL/GenBank/DDBJ whole genome shotgun (WGS) entry which is preliminary data.</text>
</comment>
<dbReference type="CDD" id="cd06171">
    <property type="entry name" value="Sigma70_r4"/>
    <property type="match status" value="1"/>
</dbReference>
<keyword evidence="2" id="KW-0805">Transcription regulation</keyword>
<dbReference type="InterPro" id="IPR014327">
    <property type="entry name" value="RNA_pol_sigma70_bacteroid"/>
</dbReference>
<sequence length="196" mass="23645">MEDWDLITKISANNREAFDTLYKKYYRLLVNYIRSYTHDLQQAEDIVQQVFINLWLERQELKISNTVKAYLYWVSYTEYLDIYRKTKRRSDILDELKLSALKDVISEDQFYTELKIKRLKQLIETLPPTSKEVLKLNKFQGLKYSEIAEKLNISVKTVESHMRTAFKHIRKGFKNHGIYFHSFFKCYESLLKKAFN</sequence>
<dbReference type="Pfam" id="PF04542">
    <property type="entry name" value="Sigma70_r2"/>
    <property type="match status" value="1"/>
</dbReference>
<dbReference type="EMBL" id="JACVXD010000014">
    <property type="protein sequence ID" value="MBD0825384.1"/>
    <property type="molecule type" value="Genomic_DNA"/>
</dbReference>
<dbReference type="SUPFAM" id="SSF88946">
    <property type="entry name" value="Sigma2 domain of RNA polymerase sigma factors"/>
    <property type="match status" value="1"/>
</dbReference>
<dbReference type="InterPro" id="IPR014284">
    <property type="entry name" value="RNA_pol_sigma-70_dom"/>
</dbReference>
<keyword evidence="3" id="KW-0731">Sigma factor</keyword>
<dbReference type="InterPro" id="IPR007627">
    <property type="entry name" value="RNA_pol_sigma70_r2"/>
</dbReference>
<evidence type="ECO:0000256" key="2">
    <source>
        <dbReference type="ARBA" id="ARBA00023015"/>
    </source>
</evidence>
<keyword evidence="4" id="KW-0804">Transcription</keyword>
<reference evidence="7 8" key="1">
    <citation type="journal article" date="2018" name="J. Microbiol.">
        <title>Aestuariibaculum marinum sp. nov., a marine bacterium isolated from seawater in South Korea.</title>
        <authorList>
            <person name="Choi J."/>
            <person name="Lee D."/>
            <person name="Jang J.H."/>
            <person name="Cha S."/>
            <person name="Seo T."/>
        </authorList>
    </citation>
    <scope>NUCLEOTIDE SEQUENCE [LARGE SCALE GENOMIC DNA]</scope>
    <source>
        <strain evidence="7 8">IP7</strain>
    </source>
</reference>
<dbReference type="PANTHER" id="PTHR43133">
    <property type="entry name" value="RNA POLYMERASE ECF-TYPE SIGMA FACTO"/>
    <property type="match status" value="1"/>
</dbReference>
<dbReference type="NCBIfam" id="TIGR02985">
    <property type="entry name" value="Sig70_bacteroi1"/>
    <property type="match status" value="1"/>
</dbReference>
<dbReference type="InterPro" id="IPR013325">
    <property type="entry name" value="RNA_pol_sigma_r2"/>
</dbReference>
<keyword evidence="8" id="KW-1185">Reference proteome</keyword>
<evidence type="ECO:0000313" key="8">
    <source>
        <dbReference type="Proteomes" id="UP000621516"/>
    </source>
</evidence>
<dbReference type="NCBIfam" id="TIGR02937">
    <property type="entry name" value="sigma70-ECF"/>
    <property type="match status" value="1"/>
</dbReference>
<proteinExistence type="inferred from homology"/>
<accession>A0A8J6Q6Z6</accession>
<dbReference type="Gene3D" id="1.10.10.10">
    <property type="entry name" value="Winged helix-like DNA-binding domain superfamily/Winged helix DNA-binding domain"/>
    <property type="match status" value="1"/>
</dbReference>
<dbReference type="InterPro" id="IPR036388">
    <property type="entry name" value="WH-like_DNA-bd_sf"/>
</dbReference>
<dbReference type="InterPro" id="IPR013249">
    <property type="entry name" value="RNA_pol_sigma70_r4_t2"/>
</dbReference>
<evidence type="ECO:0000313" key="7">
    <source>
        <dbReference type="EMBL" id="MBD0825384.1"/>
    </source>
</evidence>
<evidence type="ECO:0000259" key="6">
    <source>
        <dbReference type="Pfam" id="PF08281"/>
    </source>
</evidence>
<dbReference type="GO" id="GO:0006352">
    <property type="term" value="P:DNA-templated transcription initiation"/>
    <property type="evidence" value="ECO:0007669"/>
    <property type="project" value="InterPro"/>
</dbReference>
<dbReference type="GO" id="GO:0016987">
    <property type="term" value="F:sigma factor activity"/>
    <property type="evidence" value="ECO:0007669"/>
    <property type="project" value="UniProtKB-KW"/>
</dbReference>
<dbReference type="RefSeq" id="WP_188224676.1">
    <property type="nucleotide sequence ID" value="NZ_JACVXD010000014.1"/>
</dbReference>
<dbReference type="InterPro" id="IPR013324">
    <property type="entry name" value="RNA_pol_sigma_r3/r4-like"/>
</dbReference>
<evidence type="ECO:0000256" key="4">
    <source>
        <dbReference type="ARBA" id="ARBA00023163"/>
    </source>
</evidence>